<keyword evidence="3" id="KW-1185">Reference proteome</keyword>
<dbReference type="EMBL" id="CAMPGE010013922">
    <property type="protein sequence ID" value="CAI2372627.1"/>
    <property type="molecule type" value="Genomic_DNA"/>
</dbReference>
<dbReference type="InterPro" id="IPR009057">
    <property type="entry name" value="Homeodomain-like_sf"/>
</dbReference>
<dbReference type="AlphaFoldDB" id="A0AAD1XH72"/>
<organism evidence="2 3">
    <name type="scientific">Euplotes crassus</name>
    <dbReference type="NCBI Taxonomy" id="5936"/>
    <lineage>
        <taxon>Eukaryota</taxon>
        <taxon>Sar</taxon>
        <taxon>Alveolata</taxon>
        <taxon>Ciliophora</taxon>
        <taxon>Intramacronucleata</taxon>
        <taxon>Spirotrichea</taxon>
        <taxon>Hypotrichia</taxon>
        <taxon>Euplotida</taxon>
        <taxon>Euplotidae</taxon>
        <taxon>Moneuplotes</taxon>
    </lineage>
</organism>
<evidence type="ECO:0000313" key="3">
    <source>
        <dbReference type="Proteomes" id="UP001295684"/>
    </source>
</evidence>
<accession>A0AAD1XH72</accession>
<comment type="caution">
    <text evidence="2">The sequence shown here is derived from an EMBL/GenBank/DDBJ whole genome shotgun (WGS) entry which is preliminary data.</text>
</comment>
<feature type="region of interest" description="Disordered" evidence="1">
    <location>
        <begin position="193"/>
        <end position="215"/>
    </location>
</feature>
<evidence type="ECO:0000313" key="2">
    <source>
        <dbReference type="EMBL" id="CAI2372627.1"/>
    </source>
</evidence>
<evidence type="ECO:0000256" key="1">
    <source>
        <dbReference type="SAM" id="MobiDB-lite"/>
    </source>
</evidence>
<dbReference type="Proteomes" id="UP001295684">
    <property type="component" value="Unassembled WGS sequence"/>
</dbReference>
<feature type="compositionally biased region" description="Basic and acidic residues" evidence="1">
    <location>
        <begin position="194"/>
        <end position="209"/>
    </location>
</feature>
<sequence>MNIVATPSQLQANQGQLLYQNNESSRTSGEISKAKIQEGTCIKQKSRMIRIKTSEEIEFLEDQFRKDPAWSRKTVQHCKKFLRLRTHQIYKWGFDKRKALRKIEQNESSPMTSFNAELELNKLFPVKISVGSSEAAAADINLKELSCPLFDYNKVVDELVKSTLNFQNPCKIRRSDLNQDRKNFCQEQKLLNKKPLDGQHQEEQKESITQEKNPSAAASYAELFRDLCEDPLDREGSENEHTFRSSECMIYDSQIPPFSEEFQESEFKCMSDLEKESFLFRSRRTFID</sequence>
<gene>
    <name evidence="2" type="ORF">ECRASSUSDP1_LOCUS13958</name>
</gene>
<dbReference type="SUPFAM" id="SSF46689">
    <property type="entry name" value="Homeodomain-like"/>
    <property type="match status" value="1"/>
</dbReference>
<proteinExistence type="predicted"/>
<reference evidence="2" key="1">
    <citation type="submission" date="2023-07" db="EMBL/GenBank/DDBJ databases">
        <authorList>
            <consortium name="AG Swart"/>
            <person name="Singh M."/>
            <person name="Singh A."/>
            <person name="Seah K."/>
            <person name="Emmerich C."/>
        </authorList>
    </citation>
    <scope>NUCLEOTIDE SEQUENCE</scope>
    <source>
        <strain evidence="2">DP1</strain>
    </source>
</reference>
<protein>
    <submittedName>
        <fullName evidence="2">Uncharacterized protein</fullName>
    </submittedName>
</protein>
<name>A0AAD1XH72_EUPCR</name>